<dbReference type="InterPro" id="IPR000888">
    <property type="entry name" value="RmlC-like"/>
</dbReference>
<dbReference type="PANTHER" id="PTHR21047:SF2">
    <property type="entry name" value="THYMIDINE DIPHOSPHO-4-KETO-RHAMNOSE 3,5-EPIMERASE"/>
    <property type="match status" value="1"/>
</dbReference>
<keyword evidence="2" id="KW-1185">Reference proteome</keyword>
<dbReference type="AlphaFoldDB" id="A0A402CYL3"/>
<dbReference type="EMBL" id="AP025739">
    <property type="protein sequence ID" value="BDI31293.1"/>
    <property type="molecule type" value="Genomic_DNA"/>
</dbReference>
<dbReference type="FunCoup" id="A0A402CYL3">
    <property type="interactions" value="138"/>
</dbReference>
<evidence type="ECO:0000313" key="2">
    <source>
        <dbReference type="Proteomes" id="UP000287394"/>
    </source>
</evidence>
<dbReference type="PANTHER" id="PTHR21047">
    <property type="entry name" value="DTDP-6-DEOXY-D-GLUCOSE-3,5 EPIMERASE"/>
    <property type="match status" value="1"/>
</dbReference>
<dbReference type="OrthoDB" id="9800680at2"/>
<dbReference type="Proteomes" id="UP000287394">
    <property type="component" value="Chromosome"/>
</dbReference>
<protein>
    <submittedName>
        <fullName evidence="1">Spore coat polysaccharide biosynthesis protein SpsL</fullName>
    </submittedName>
</protein>
<dbReference type="GO" id="GO:0000271">
    <property type="term" value="P:polysaccharide biosynthetic process"/>
    <property type="evidence" value="ECO:0007669"/>
    <property type="project" value="TreeGrafter"/>
</dbReference>
<dbReference type="InterPro" id="IPR014710">
    <property type="entry name" value="RmlC-like_jellyroll"/>
</dbReference>
<dbReference type="GO" id="GO:0005829">
    <property type="term" value="C:cytosol"/>
    <property type="evidence" value="ECO:0007669"/>
    <property type="project" value="TreeGrafter"/>
</dbReference>
<gene>
    <name evidence="1" type="primary">spsL</name>
    <name evidence="1" type="ORF">CCAX7_33440</name>
</gene>
<dbReference type="Pfam" id="PF00908">
    <property type="entry name" value="dTDP_sugar_isom"/>
    <property type="match status" value="1"/>
</dbReference>
<dbReference type="GO" id="GO:0019305">
    <property type="term" value="P:dTDP-rhamnose biosynthetic process"/>
    <property type="evidence" value="ECO:0007669"/>
    <property type="project" value="TreeGrafter"/>
</dbReference>
<dbReference type="InterPro" id="IPR011051">
    <property type="entry name" value="RmlC_Cupin_sf"/>
</dbReference>
<name>A0A402CYL3_9BACT</name>
<proteinExistence type="predicted"/>
<accession>A0A402CYL3</accession>
<dbReference type="KEGG" id="ccot:CCAX7_33440"/>
<sequence>MTLSLEDLGPEFRDKVTTQQYDPAPRIDGVRLIDLRLMSDDGGSFAELIRLDEEGNLEGVPGFKVRQSSYSLMLPGVIKAFHLHYNQEDVWFVPPTDRIVVGLLDARKDSPSYDVRMRLMMGGGKAQLLYIPRGVAHGGANLTTQPAVIFYYVNQHFSLSDPDERRLPWDAAGKDFWEMTRG</sequence>
<dbReference type="GO" id="GO:0008830">
    <property type="term" value="F:dTDP-4-dehydrorhamnose 3,5-epimerase activity"/>
    <property type="evidence" value="ECO:0007669"/>
    <property type="project" value="InterPro"/>
</dbReference>
<evidence type="ECO:0000313" key="1">
    <source>
        <dbReference type="EMBL" id="BDI31293.1"/>
    </source>
</evidence>
<dbReference type="RefSeq" id="WP_119322415.1">
    <property type="nucleotide sequence ID" value="NZ_AP025739.1"/>
</dbReference>
<dbReference type="Gene3D" id="2.60.120.10">
    <property type="entry name" value="Jelly Rolls"/>
    <property type="match status" value="1"/>
</dbReference>
<reference evidence="1 2" key="1">
    <citation type="journal article" date="2019" name="Int. J. Syst. Evol. Microbiol.">
        <title>Capsulimonas corticalis gen. nov., sp. nov., an aerobic capsulated bacterium, of a novel bacterial order, Capsulimonadales ord. nov., of the class Armatimonadia of the phylum Armatimonadetes.</title>
        <authorList>
            <person name="Li J."/>
            <person name="Kudo C."/>
            <person name="Tonouchi A."/>
        </authorList>
    </citation>
    <scope>NUCLEOTIDE SEQUENCE [LARGE SCALE GENOMIC DNA]</scope>
    <source>
        <strain evidence="1 2">AX-7</strain>
    </source>
</reference>
<dbReference type="SUPFAM" id="SSF51182">
    <property type="entry name" value="RmlC-like cupins"/>
    <property type="match status" value="1"/>
</dbReference>
<organism evidence="1 2">
    <name type="scientific">Capsulimonas corticalis</name>
    <dbReference type="NCBI Taxonomy" id="2219043"/>
    <lineage>
        <taxon>Bacteria</taxon>
        <taxon>Bacillati</taxon>
        <taxon>Armatimonadota</taxon>
        <taxon>Armatimonadia</taxon>
        <taxon>Capsulimonadales</taxon>
        <taxon>Capsulimonadaceae</taxon>
        <taxon>Capsulimonas</taxon>
    </lineage>
</organism>